<keyword evidence="5 13" id="KW-0597">Phosphoprotein</keyword>
<dbReference type="AlphaFoldDB" id="A0A133U3G0"/>
<keyword evidence="13" id="KW-0963">Cytoplasm</keyword>
<evidence type="ECO:0000256" key="1">
    <source>
        <dbReference type="ARBA" id="ARBA00001946"/>
    </source>
</evidence>
<keyword evidence="11 13" id="KW-0460">Magnesium</keyword>
<reference evidence="17 18" key="1">
    <citation type="journal article" date="2016" name="Sci. Rep.">
        <title>Metabolic traits of an uncultured archaeal lineage -MSBL1- from brine pools of the Red Sea.</title>
        <authorList>
            <person name="Mwirichia R."/>
            <person name="Alam I."/>
            <person name="Rashid M."/>
            <person name="Vinu M."/>
            <person name="Ba-Alawi W."/>
            <person name="Anthony Kamau A."/>
            <person name="Kamanda Ngugi D."/>
            <person name="Goker M."/>
            <person name="Klenk H.P."/>
            <person name="Bajic V."/>
            <person name="Stingl U."/>
        </authorList>
    </citation>
    <scope>NUCLEOTIDE SEQUENCE [LARGE SCALE GENOMIC DNA]</scope>
    <source>
        <strain evidence="17">SCGC-AAA259D14</strain>
    </source>
</reference>
<comment type="similarity">
    <text evidence="2 13 14 15">Belongs to the NDK family.</text>
</comment>
<dbReference type="EMBL" id="LHXL01000088">
    <property type="protein sequence ID" value="KXA88710.1"/>
    <property type="molecule type" value="Genomic_DNA"/>
</dbReference>
<dbReference type="HAMAP" id="MF_00451">
    <property type="entry name" value="NDP_kinase"/>
    <property type="match status" value="1"/>
</dbReference>
<dbReference type="PANTHER" id="PTHR11349">
    <property type="entry name" value="NUCLEOSIDE DIPHOSPHATE KINASE"/>
    <property type="match status" value="1"/>
</dbReference>
<evidence type="ECO:0000313" key="17">
    <source>
        <dbReference type="EMBL" id="KXA88710.1"/>
    </source>
</evidence>
<dbReference type="InterPro" id="IPR036850">
    <property type="entry name" value="NDK-like_dom_sf"/>
</dbReference>
<dbReference type="InterPro" id="IPR034907">
    <property type="entry name" value="NDK-like_dom"/>
</dbReference>
<dbReference type="Proteomes" id="UP000070589">
    <property type="component" value="Unassembled WGS sequence"/>
</dbReference>
<accession>A0A133U3G0</accession>
<dbReference type="PRINTS" id="PR01243">
    <property type="entry name" value="NUCDPKINASE"/>
</dbReference>
<evidence type="ECO:0000256" key="15">
    <source>
        <dbReference type="RuleBase" id="RU004011"/>
    </source>
</evidence>
<feature type="domain" description="Nucleoside diphosphate kinase-like" evidence="16">
    <location>
        <begin position="11"/>
        <end position="158"/>
    </location>
</feature>
<dbReference type="GO" id="GO:0006241">
    <property type="term" value="P:CTP biosynthetic process"/>
    <property type="evidence" value="ECO:0007669"/>
    <property type="project" value="UniProtKB-UniRule"/>
</dbReference>
<evidence type="ECO:0000256" key="14">
    <source>
        <dbReference type="PROSITE-ProRule" id="PRU00706"/>
    </source>
</evidence>
<evidence type="ECO:0000256" key="12">
    <source>
        <dbReference type="ARBA" id="ARBA00023080"/>
    </source>
</evidence>
<protein>
    <recommendedName>
        <fullName evidence="4 13">Nucleoside diphosphate kinase</fullName>
        <shortName evidence="13">NDK</shortName>
        <shortName evidence="13">NDP kinase</shortName>
        <ecNumber evidence="3 13">2.7.4.6</ecNumber>
    </recommendedName>
    <alternativeName>
        <fullName evidence="13">Nucleoside-2-P kinase</fullName>
    </alternativeName>
</protein>
<dbReference type="Gene3D" id="3.30.70.141">
    <property type="entry name" value="Nucleoside diphosphate kinase-like domain"/>
    <property type="match status" value="1"/>
</dbReference>
<evidence type="ECO:0000256" key="9">
    <source>
        <dbReference type="ARBA" id="ARBA00022777"/>
    </source>
</evidence>
<comment type="function">
    <text evidence="13">Major role in the synthesis of nucleoside triphosphates other than ATP. The ATP gamma phosphate is transferred to the NDP beta phosphate via a ping-pong mechanism, using a phosphorylated active-site intermediate.</text>
</comment>
<feature type="binding site" evidence="13 14">
    <location>
        <position position="112"/>
    </location>
    <ligand>
        <name>ATP</name>
        <dbReference type="ChEBI" id="CHEBI:30616"/>
    </ligand>
</feature>
<dbReference type="InterPro" id="IPR001564">
    <property type="entry name" value="Nucleoside_diP_kinase"/>
</dbReference>
<keyword evidence="8 13" id="KW-0547">Nucleotide-binding</keyword>
<evidence type="ECO:0000256" key="13">
    <source>
        <dbReference type="HAMAP-Rule" id="MF_00451"/>
    </source>
</evidence>
<evidence type="ECO:0000256" key="8">
    <source>
        <dbReference type="ARBA" id="ARBA00022741"/>
    </source>
</evidence>
<dbReference type="GO" id="GO:0006183">
    <property type="term" value="P:GTP biosynthetic process"/>
    <property type="evidence" value="ECO:0007669"/>
    <property type="project" value="UniProtKB-UniRule"/>
</dbReference>
<dbReference type="GO" id="GO:0046872">
    <property type="term" value="F:metal ion binding"/>
    <property type="evidence" value="ECO:0007669"/>
    <property type="project" value="UniProtKB-KW"/>
</dbReference>
<comment type="caution">
    <text evidence="17">The sequence shown here is derived from an EMBL/GenBank/DDBJ whole genome shotgun (WGS) entry which is preliminary data.</text>
</comment>
<evidence type="ECO:0000256" key="11">
    <source>
        <dbReference type="ARBA" id="ARBA00022842"/>
    </source>
</evidence>
<keyword evidence="9 13" id="KW-0418">Kinase</keyword>
<keyword evidence="7 13" id="KW-0479">Metal-binding</keyword>
<keyword evidence="18" id="KW-1185">Reference proteome</keyword>
<keyword evidence="12 13" id="KW-0546">Nucleotide metabolism</keyword>
<name>A0A133U3G0_9EURY</name>
<evidence type="ECO:0000256" key="2">
    <source>
        <dbReference type="ARBA" id="ARBA00008142"/>
    </source>
</evidence>
<comment type="subcellular location">
    <subcellularLocation>
        <location evidence="13">Cytoplasm</location>
    </subcellularLocation>
</comment>
<dbReference type="EC" id="2.7.4.6" evidence="3 13"/>
<dbReference type="FunFam" id="3.30.70.141:FF:000003">
    <property type="entry name" value="Nucleoside diphosphate kinase"/>
    <property type="match status" value="1"/>
</dbReference>
<comment type="catalytic activity">
    <reaction evidence="13">
        <text>a ribonucleoside 5'-diphosphate + ATP = a ribonucleoside 5'-triphosphate + ADP</text>
        <dbReference type="Rhea" id="RHEA:18113"/>
        <dbReference type="ChEBI" id="CHEBI:30616"/>
        <dbReference type="ChEBI" id="CHEBI:57930"/>
        <dbReference type="ChEBI" id="CHEBI:61557"/>
        <dbReference type="ChEBI" id="CHEBI:456216"/>
        <dbReference type="EC" id="2.7.4.6"/>
    </reaction>
</comment>
<dbReference type="GO" id="GO:0006228">
    <property type="term" value="P:UTP biosynthetic process"/>
    <property type="evidence" value="ECO:0007669"/>
    <property type="project" value="UniProtKB-UniRule"/>
</dbReference>
<dbReference type="PATRIC" id="fig|1698261.3.peg.1159"/>
<dbReference type="GO" id="GO:0005524">
    <property type="term" value="F:ATP binding"/>
    <property type="evidence" value="ECO:0007669"/>
    <property type="project" value="UniProtKB-UniRule"/>
</dbReference>
<evidence type="ECO:0000256" key="3">
    <source>
        <dbReference type="ARBA" id="ARBA00012966"/>
    </source>
</evidence>
<dbReference type="SMART" id="SM00562">
    <property type="entry name" value="NDK"/>
    <property type="match status" value="1"/>
</dbReference>
<dbReference type="Pfam" id="PF00334">
    <property type="entry name" value="NDK"/>
    <property type="match status" value="1"/>
</dbReference>
<feature type="binding site" evidence="13 14">
    <location>
        <position position="95"/>
    </location>
    <ligand>
        <name>ATP</name>
        <dbReference type="ChEBI" id="CHEBI:30616"/>
    </ligand>
</feature>
<feature type="binding site" evidence="13 14">
    <location>
        <position position="19"/>
    </location>
    <ligand>
        <name>ATP</name>
        <dbReference type="ChEBI" id="CHEBI:30616"/>
    </ligand>
</feature>
<evidence type="ECO:0000313" key="18">
    <source>
        <dbReference type="Proteomes" id="UP000070589"/>
    </source>
</evidence>
<evidence type="ECO:0000259" key="16">
    <source>
        <dbReference type="SMART" id="SM00562"/>
    </source>
</evidence>
<dbReference type="GO" id="GO:0005737">
    <property type="term" value="C:cytoplasm"/>
    <property type="evidence" value="ECO:0007669"/>
    <property type="project" value="UniProtKB-SubCell"/>
</dbReference>
<evidence type="ECO:0000256" key="7">
    <source>
        <dbReference type="ARBA" id="ARBA00022723"/>
    </source>
</evidence>
<dbReference type="GO" id="GO:0004550">
    <property type="term" value="F:nucleoside diphosphate kinase activity"/>
    <property type="evidence" value="ECO:0007669"/>
    <property type="project" value="UniProtKB-UniRule"/>
</dbReference>
<dbReference type="SUPFAM" id="SSF54919">
    <property type="entry name" value="Nucleoside diphosphate kinase, NDK"/>
    <property type="match status" value="1"/>
</dbReference>
<sequence>MSKDPDNPETIERTFIAFKPDAVQRGIVGEILHRLERAGLKISALKMIHASDELLEEHYSEHKGKDFFQNLVDFMGGGPVIAGVLEGVKAVSVVRKLVGETEPYEAAPGTIRGDYSHVSVEHANRKGKAVKNVIHASGNLEEARKEIDLWFDEDEIFTYERTDDDHIR</sequence>
<organism evidence="17 18">
    <name type="scientific">candidate division MSBL1 archaeon SCGC-AAA259D14</name>
    <dbReference type="NCBI Taxonomy" id="1698261"/>
    <lineage>
        <taxon>Archaea</taxon>
        <taxon>Methanobacteriati</taxon>
        <taxon>Methanobacteriota</taxon>
        <taxon>candidate division MSBL1</taxon>
    </lineage>
</organism>
<evidence type="ECO:0000256" key="5">
    <source>
        <dbReference type="ARBA" id="ARBA00022553"/>
    </source>
</evidence>
<dbReference type="PROSITE" id="PS51374">
    <property type="entry name" value="NDPK_LIKE"/>
    <property type="match status" value="1"/>
</dbReference>
<feature type="binding site" evidence="13 14">
    <location>
        <position position="67"/>
    </location>
    <ligand>
        <name>ATP</name>
        <dbReference type="ChEBI" id="CHEBI:30616"/>
    </ligand>
</feature>
<keyword evidence="10 13" id="KW-0067">ATP-binding</keyword>
<gene>
    <name evidence="13" type="primary">ndk</name>
    <name evidence="17" type="ORF">AKJ62_04625</name>
</gene>
<comment type="cofactor">
    <cofactor evidence="1 13">
        <name>Mg(2+)</name>
        <dbReference type="ChEBI" id="CHEBI:18420"/>
    </cofactor>
</comment>
<evidence type="ECO:0000256" key="6">
    <source>
        <dbReference type="ARBA" id="ARBA00022679"/>
    </source>
</evidence>
<feature type="active site" description="Pros-phosphohistidine intermediate" evidence="13 14">
    <location>
        <position position="135"/>
    </location>
</feature>
<keyword evidence="6 13" id="KW-0808">Transferase</keyword>
<evidence type="ECO:0000256" key="10">
    <source>
        <dbReference type="ARBA" id="ARBA00022840"/>
    </source>
</evidence>
<feature type="binding site" evidence="13 14">
    <location>
        <position position="132"/>
    </location>
    <ligand>
        <name>ATP</name>
        <dbReference type="ChEBI" id="CHEBI:30616"/>
    </ligand>
</feature>
<feature type="binding site" evidence="13 14">
    <location>
        <position position="101"/>
    </location>
    <ligand>
        <name>ATP</name>
        <dbReference type="ChEBI" id="CHEBI:30616"/>
    </ligand>
</feature>
<dbReference type="NCBIfam" id="NF001908">
    <property type="entry name" value="PRK00668.1"/>
    <property type="match status" value="1"/>
</dbReference>
<evidence type="ECO:0000256" key="4">
    <source>
        <dbReference type="ARBA" id="ARBA00017632"/>
    </source>
</evidence>
<dbReference type="CDD" id="cd04413">
    <property type="entry name" value="NDPk_I"/>
    <property type="match status" value="1"/>
</dbReference>
<comment type="catalytic activity">
    <reaction evidence="13">
        <text>a 2'-deoxyribonucleoside 5'-diphosphate + ATP = a 2'-deoxyribonucleoside 5'-triphosphate + ADP</text>
        <dbReference type="Rhea" id="RHEA:44640"/>
        <dbReference type="ChEBI" id="CHEBI:30616"/>
        <dbReference type="ChEBI" id="CHEBI:61560"/>
        <dbReference type="ChEBI" id="CHEBI:73316"/>
        <dbReference type="ChEBI" id="CHEBI:456216"/>
        <dbReference type="EC" id="2.7.4.6"/>
    </reaction>
</comment>
<proteinExistence type="inferred from homology"/>